<feature type="transmembrane region" description="Helical" evidence="8">
    <location>
        <begin position="172"/>
        <end position="193"/>
    </location>
</feature>
<feature type="transmembrane region" description="Helical" evidence="8">
    <location>
        <begin position="216"/>
        <end position="236"/>
    </location>
</feature>
<evidence type="ECO:0000313" key="10">
    <source>
        <dbReference type="EMBL" id="KAK2573524.1"/>
    </source>
</evidence>
<dbReference type="EMBL" id="JARQWQ010000002">
    <property type="protein sequence ID" value="KAK2573524.1"/>
    <property type="molecule type" value="Genomic_DNA"/>
</dbReference>
<dbReference type="InterPro" id="IPR000276">
    <property type="entry name" value="GPCR_Rhodpsn"/>
</dbReference>
<dbReference type="GO" id="GO:0004930">
    <property type="term" value="F:G protein-coupled receptor activity"/>
    <property type="evidence" value="ECO:0007669"/>
    <property type="project" value="UniProtKB-KW"/>
</dbReference>
<feature type="transmembrane region" description="Helical" evidence="8">
    <location>
        <begin position="78"/>
        <end position="99"/>
    </location>
</feature>
<dbReference type="GO" id="GO:0016020">
    <property type="term" value="C:membrane"/>
    <property type="evidence" value="ECO:0007669"/>
    <property type="project" value="UniProtKB-SubCell"/>
</dbReference>
<keyword evidence="11" id="KW-1185">Reference proteome</keyword>
<feature type="transmembrane region" description="Helical" evidence="8">
    <location>
        <begin position="120"/>
        <end position="141"/>
    </location>
</feature>
<reference evidence="10" key="1">
    <citation type="journal article" date="2023" name="G3 (Bethesda)">
        <title>Whole genome assembly and annotation of the endangered Caribbean coral Acropora cervicornis.</title>
        <authorList>
            <person name="Selwyn J.D."/>
            <person name="Vollmer S.V."/>
        </authorList>
    </citation>
    <scope>NUCLEOTIDE SEQUENCE</scope>
    <source>
        <strain evidence="10">K2</strain>
    </source>
</reference>
<feature type="transmembrane region" description="Helical" evidence="8">
    <location>
        <begin position="6"/>
        <end position="23"/>
    </location>
</feature>
<organism evidence="10 11">
    <name type="scientific">Acropora cervicornis</name>
    <name type="common">Staghorn coral</name>
    <dbReference type="NCBI Taxonomy" id="6130"/>
    <lineage>
        <taxon>Eukaryota</taxon>
        <taxon>Metazoa</taxon>
        <taxon>Cnidaria</taxon>
        <taxon>Anthozoa</taxon>
        <taxon>Hexacorallia</taxon>
        <taxon>Scleractinia</taxon>
        <taxon>Astrocoeniina</taxon>
        <taxon>Acroporidae</taxon>
        <taxon>Acropora</taxon>
    </lineage>
</organism>
<name>A0AAD9R5M2_ACRCE</name>
<dbReference type="InterPro" id="IPR017452">
    <property type="entry name" value="GPCR_Rhodpsn_7TM"/>
</dbReference>
<dbReference type="PANTHER" id="PTHR24243:SF208">
    <property type="entry name" value="PYROKININ-1 RECEPTOR"/>
    <property type="match status" value="1"/>
</dbReference>
<evidence type="ECO:0000256" key="6">
    <source>
        <dbReference type="ARBA" id="ARBA00023170"/>
    </source>
</evidence>
<dbReference type="SUPFAM" id="SSF81321">
    <property type="entry name" value="Family A G protein-coupled receptor-like"/>
    <property type="match status" value="1"/>
</dbReference>
<evidence type="ECO:0000256" key="2">
    <source>
        <dbReference type="ARBA" id="ARBA00022692"/>
    </source>
</evidence>
<keyword evidence="3 8" id="KW-1133">Transmembrane helix</keyword>
<comment type="caution">
    <text evidence="10">The sequence shown here is derived from an EMBL/GenBank/DDBJ whole genome shotgun (WGS) entry which is preliminary data.</text>
</comment>
<evidence type="ECO:0000256" key="3">
    <source>
        <dbReference type="ARBA" id="ARBA00022989"/>
    </source>
</evidence>
<evidence type="ECO:0000256" key="5">
    <source>
        <dbReference type="ARBA" id="ARBA00023136"/>
    </source>
</evidence>
<dbReference type="PRINTS" id="PR00237">
    <property type="entry name" value="GPCRRHODOPSN"/>
</dbReference>
<dbReference type="PROSITE" id="PS50262">
    <property type="entry name" value="G_PROTEIN_RECEP_F1_2"/>
    <property type="match status" value="1"/>
</dbReference>
<keyword evidence="2 8" id="KW-0812">Transmembrane</keyword>
<dbReference type="AlphaFoldDB" id="A0AAD9R5M2"/>
<accession>A0AAD9R5M2</accession>
<evidence type="ECO:0000313" key="11">
    <source>
        <dbReference type="Proteomes" id="UP001249851"/>
    </source>
</evidence>
<dbReference type="Pfam" id="PF00001">
    <property type="entry name" value="7tm_1"/>
    <property type="match status" value="1"/>
</dbReference>
<keyword evidence="7" id="KW-0807">Transducer</keyword>
<keyword evidence="5 8" id="KW-0472">Membrane</keyword>
<dbReference type="SMART" id="SM01381">
    <property type="entry name" value="7TM_GPCR_Srsx"/>
    <property type="match status" value="1"/>
</dbReference>
<dbReference type="PANTHER" id="PTHR24243">
    <property type="entry name" value="G-PROTEIN COUPLED RECEPTOR"/>
    <property type="match status" value="1"/>
</dbReference>
<dbReference type="CDD" id="cd00637">
    <property type="entry name" value="7tm_classA_rhodopsin-like"/>
    <property type="match status" value="1"/>
</dbReference>
<evidence type="ECO:0000259" key="9">
    <source>
        <dbReference type="PROSITE" id="PS50262"/>
    </source>
</evidence>
<dbReference type="Gene3D" id="1.20.1070.10">
    <property type="entry name" value="Rhodopsin 7-helix transmembrane proteins"/>
    <property type="match status" value="1"/>
</dbReference>
<gene>
    <name evidence="10" type="ORF">P5673_001184</name>
</gene>
<evidence type="ECO:0000256" key="8">
    <source>
        <dbReference type="SAM" id="Phobius"/>
    </source>
</evidence>
<dbReference type="Proteomes" id="UP001249851">
    <property type="component" value="Unassembled WGS sequence"/>
</dbReference>
<keyword evidence="6 10" id="KW-0675">Receptor</keyword>
<proteinExistence type="predicted"/>
<evidence type="ECO:0000256" key="7">
    <source>
        <dbReference type="ARBA" id="ARBA00023224"/>
    </source>
</evidence>
<feature type="domain" description="G-protein coupled receptors family 1 profile" evidence="9">
    <location>
        <begin position="14"/>
        <end position="274"/>
    </location>
</feature>
<sequence length="327" mass="37013">MLALSVVILMNLVGNTLIIITVYKHKELRRTVNYFIVNVAFSDLIYALCDISVEATNMAKSSIQWLITGTAGLVFCKLTYYMGHISVSVSVGSCIWIALDRFVAVVLPMKAHLLSTRFRTYAIVSTWLAAMSVNLPDMFAYELAYDKHTKETSCKSVSNGTWSFMDGKTHLYLIHVFPMAVLALLYCIIAVMLRKKDKTLSGANSKTKMNPRKRRAFRMSLCILAAFYICTLPVTVQNTFQQYNIKLPCKAEKPLSFIGDLMFFLSTSINPVICFAFIGSYRNGLREIVNSWLDFCGCQRSREKNPETARIKRITPQNVRFTMETGV</sequence>
<feature type="transmembrane region" description="Helical" evidence="8">
    <location>
        <begin position="35"/>
        <end position="53"/>
    </location>
</feature>
<evidence type="ECO:0000256" key="1">
    <source>
        <dbReference type="ARBA" id="ARBA00004141"/>
    </source>
</evidence>
<feature type="transmembrane region" description="Helical" evidence="8">
    <location>
        <begin position="256"/>
        <end position="278"/>
    </location>
</feature>
<comment type="subcellular location">
    <subcellularLocation>
        <location evidence="1">Membrane</location>
        <topology evidence="1">Multi-pass membrane protein</topology>
    </subcellularLocation>
</comment>
<reference evidence="10" key="2">
    <citation type="journal article" date="2023" name="Science">
        <title>Genomic signatures of disease resistance in endangered staghorn corals.</title>
        <authorList>
            <person name="Vollmer S.V."/>
            <person name="Selwyn J.D."/>
            <person name="Despard B.A."/>
            <person name="Roesel C.L."/>
        </authorList>
    </citation>
    <scope>NUCLEOTIDE SEQUENCE</scope>
    <source>
        <strain evidence="10">K2</strain>
    </source>
</reference>
<evidence type="ECO:0000256" key="4">
    <source>
        <dbReference type="ARBA" id="ARBA00023040"/>
    </source>
</evidence>
<protein>
    <submittedName>
        <fullName evidence="10">Neuropeptide Y receptor type 1</fullName>
    </submittedName>
</protein>
<keyword evidence="4" id="KW-0297">G-protein coupled receptor</keyword>